<keyword evidence="10" id="KW-1185">Reference proteome</keyword>
<evidence type="ECO:0000313" key="9">
    <source>
        <dbReference type="EMBL" id="GES13400.1"/>
    </source>
</evidence>
<protein>
    <recommendedName>
        <fullName evidence="8">Protein kinase domain-containing protein</fullName>
    </recommendedName>
</protein>
<dbReference type="SUPFAM" id="SSF56112">
    <property type="entry name" value="Protein kinase-like (PK-like)"/>
    <property type="match status" value="1"/>
</dbReference>
<keyword evidence="7" id="KW-0472">Membrane</keyword>
<evidence type="ECO:0000256" key="5">
    <source>
        <dbReference type="PROSITE-ProRule" id="PRU10141"/>
    </source>
</evidence>
<evidence type="ECO:0000256" key="6">
    <source>
        <dbReference type="SAM" id="MobiDB-lite"/>
    </source>
</evidence>
<organism evidence="9 10">
    <name type="scientific">Acrocarpospora macrocephala</name>
    <dbReference type="NCBI Taxonomy" id="150177"/>
    <lineage>
        <taxon>Bacteria</taxon>
        <taxon>Bacillati</taxon>
        <taxon>Actinomycetota</taxon>
        <taxon>Actinomycetes</taxon>
        <taxon>Streptosporangiales</taxon>
        <taxon>Streptosporangiaceae</taxon>
        <taxon>Acrocarpospora</taxon>
    </lineage>
</organism>
<dbReference type="InterPro" id="IPR008271">
    <property type="entry name" value="Ser/Thr_kinase_AS"/>
</dbReference>
<dbReference type="Proteomes" id="UP000331127">
    <property type="component" value="Unassembled WGS sequence"/>
</dbReference>
<evidence type="ECO:0000256" key="1">
    <source>
        <dbReference type="ARBA" id="ARBA00022679"/>
    </source>
</evidence>
<dbReference type="PANTHER" id="PTHR43289:SF34">
    <property type="entry name" value="SERINE_THREONINE-PROTEIN KINASE YBDM-RELATED"/>
    <property type="match status" value="1"/>
</dbReference>
<dbReference type="SMART" id="SM00220">
    <property type="entry name" value="S_TKc"/>
    <property type="match status" value="1"/>
</dbReference>
<dbReference type="GO" id="GO:0004674">
    <property type="term" value="F:protein serine/threonine kinase activity"/>
    <property type="evidence" value="ECO:0007669"/>
    <property type="project" value="TreeGrafter"/>
</dbReference>
<keyword evidence="4 5" id="KW-0067">ATP-binding</keyword>
<dbReference type="Gene3D" id="1.10.510.10">
    <property type="entry name" value="Transferase(Phosphotransferase) domain 1"/>
    <property type="match status" value="1"/>
</dbReference>
<feature type="domain" description="Protein kinase" evidence="8">
    <location>
        <begin position="24"/>
        <end position="282"/>
    </location>
</feature>
<gene>
    <name evidence="9" type="ORF">Amac_069970</name>
</gene>
<keyword evidence="7" id="KW-0812">Transmembrane</keyword>
<dbReference type="Gene3D" id="3.30.200.20">
    <property type="entry name" value="Phosphorylase Kinase, domain 1"/>
    <property type="match status" value="1"/>
</dbReference>
<feature type="transmembrane region" description="Helical" evidence="7">
    <location>
        <begin position="303"/>
        <end position="322"/>
    </location>
</feature>
<dbReference type="InterPro" id="IPR011009">
    <property type="entry name" value="Kinase-like_dom_sf"/>
</dbReference>
<dbReference type="PANTHER" id="PTHR43289">
    <property type="entry name" value="MITOGEN-ACTIVATED PROTEIN KINASE KINASE KINASE 20-RELATED"/>
    <property type="match status" value="1"/>
</dbReference>
<feature type="binding site" evidence="5">
    <location>
        <position position="51"/>
    </location>
    <ligand>
        <name>ATP</name>
        <dbReference type="ChEBI" id="CHEBI:30616"/>
    </ligand>
</feature>
<evidence type="ECO:0000256" key="2">
    <source>
        <dbReference type="ARBA" id="ARBA00022741"/>
    </source>
</evidence>
<keyword evidence="2 5" id="KW-0547">Nucleotide-binding</keyword>
<reference evidence="9 10" key="1">
    <citation type="submission" date="2019-10" db="EMBL/GenBank/DDBJ databases">
        <title>Whole genome shotgun sequence of Acrocarpospora macrocephala NBRC 16266.</title>
        <authorList>
            <person name="Ichikawa N."/>
            <person name="Kimura A."/>
            <person name="Kitahashi Y."/>
            <person name="Komaki H."/>
            <person name="Oguchi A."/>
        </authorList>
    </citation>
    <scope>NUCLEOTIDE SEQUENCE [LARGE SCALE GENOMIC DNA]</scope>
    <source>
        <strain evidence="9 10">NBRC 16266</strain>
    </source>
</reference>
<evidence type="ECO:0000256" key="4">
    <source>
        <dbReference type="ARBA" id="ARBA00022840"/>
    </source>
</evidence>
<evidence type="ECO:0000256" key="3">
    <source>
        <dbReference type="ARBA" id="ARBA00022777"/>
    </source>
</evidence>
<name>A0A5M3WXD2_9ACTN</name>
<dbReference type="CDD" id="cd14014">
    <property type="entry name" value="STKc_PknB_like"/>
    <property type="match status" value="1"/>
</dbReference>
<dbReference type="AlphaFoldDB" id="A0A5M3WXD2"/>
<accession>A0A5M3WXD2</accession>
<dbReference type="PROSITE" id="PS00107">
    <property type="entry name" value="PROTEIN_KINASE_ATP"/>
    <property type="match status" value="1"/>
</dbReference>
<evidence type="ECO:0000313" key="10">
    <source>
        <dbReference type="Proteomes" id="UP000331127"/>
    </source>
</evidence>
<dbReference type="GO" id="GO:0005524">
    <property type="term" value="F:ATP binding"/>
    <property type="evidence" value="ECO:0007669"/>
    <property type="project" value="UniProtKB-UniRule"/>
</dbReference>
<proteinExistence type="predicted"/>
<dbReference type="InterPro" id="IPR017441">
    <property type="entry name" value="Protein_kinase_ATP_BS"/>
</dbReference>
<keyword evidence="3" id="KW-0418">Kinase</keyword>
<sequence length="446" mass="47573">MHIDVNSAISAPLSAGDPARIGPYQLLGRLGTGGMGTVYLGVDGERQVAVKVVKRQYAVDEDFSQRFKTEVEHAQRVASFCTALVLDQGTTEDGRPYMVTEFIPGTPLDRQIASFGALEAGTLHGVAFGVAAALTAIHAAGLVHRDLKPANVILSMSGPRVIDFGIARAVDATHGHTETGEVVGSPGWWAPEQLQGRVVTPAVDVFTWGCLVGYAGNARHPFGEGDPMVLAHRVLESEPDLDGLPAPLDHLVRRALHKEPRHRPSAQELLLALVGGRDDPSTEVLAWDPPENIQPPARKRRKWPFAVLAGLVVLAAGLYLGFRDGTPSGSREQGRANDIGRRIVVRDVHIIVQRPHCLPAPTGSKNCAVTWLLINMGGATAPLGTYPQLIDDQGLTHTTTSARPPDQLMPGDSLSLTAQYTLPEGNVPAMLTGSPMAGGNETEVRL</sequence>
<evidence type="ECO:0000256" key="7">
    <source>
        <dbReference type="SAM" id="Phobius"/>
    </source>
</evidence>
<dbReference type="RefSeq" id="WP_307729791.1">
    <property type="nucleotide sequence ID" value="NZ_BAAAHL010000042.1"/>
</dbReference>
<dbReference type="EMBL" id="BLAE01000046">
    <property type="protein sequence ID" value="GES13400.1"/>
    <property type="molecule type" value="Genomic_DNA"/>
</dbReference>
<dbReference type="InterPro" id="IPR000719">
    <property type="entry name" value="Prot_kinase_dom"/>
</dbReference>
<keyword evidence="1" id="KW-0808">Transferase</keyword>
<dbReference type="PROSITE" id="PS50011">
    <property type="entry name" value="PROTEIN_KINASE_DOM"/>
    <property type="match status" value="1"/>
</dbReference>
<feature type="region of interest" description="Disordered" evidence="6">
    <location>
        <begin position="426"/>
        <end position="446"/>
    </location>
</feature>
<dbReference type="PROSITE" id="PS00108">
    <property type="entry name" value="PROTEIN_KINASE_ST"/>
    <property type="match status" value="1"/>
</dbReference>
<evidence type="ECO:0000259" key="8">
    <source>
        <dbReference type="PROSITE" id="PS50011"/>
    </source>
</evidence>
<keyword evidence="7" id="KW-1133">Transmembrane helix</keyword>
<dbReference type="Pfam" id="PF00069">
    <property type="entry name" value="Pkinase"/>
    <property type="match status" value="1"/>
</dbReference>
<comment type="caution">
    <text evidence="9">The sequence shown here is derived from an EMBL/GenBank/DDBJ whole genome shotgun (WGS) entry which is preliminary data.</text>
</comment>